<dbReference type="CDD" id="cd02247">
    <property type="entry name" value="cupin_pirin_C"/>
    <property type="match status" value="1"/>
</dbReference>
<dbReference type="EMBL" id="CAUYUJ010018775">
    <property type="protein sequence ID" value="CAK0886233.1"/>
    <property type="molecule type" value="Genomic_DNA"/>
</dbReference>
<evidence type="ECO:0000256" key="1">
    <source>
        <dbReference type="ARBA" id="ARBA00008416"/>
    </source>
</evidence>
<dbReference type="PIRSF" id="PIRSF006232">
    <property type="entry name" value="Pirin"/>
    <property type="match status" value="1"/>
</dbReference>
<evidence type="ECO:0000313" key="6">
    <source>
        <dbReference type="Proteomes" id="UP001189429"/>
    </source>
</evidence>
<dbReference type="InterPro" id="IPR011051">
    <property type="entry name" value="RmlC_Cupin_sf"/>
</dbReference>
<dbReference type="InterPro" id="IPR008778">
    <property type="entry name" value="Pirin_C_dom"/>
</dbReference>
<dbReference type="InterPro" id="IPR012093">
    <property type="entry name" value="Pirin"/>
</dbReference>
<keyword evidence="6" id="KW-1185">Reference proteome</keyword>
<feature type="domain" description="Pirin C-terminal" evidence="4">
    <location>
        <begin position="164"/>
        <end position="265"/>
    </location>
</feature>
<accession>A0ABN9WLK0</accession>
<evidence type="ECO:0000313" key="5">
    <source>
        <dbReference type="EMBL" id="CAK0886233.1"/>
    </source>
</evidence>
<gene>
    <name evidence="5" type="ORF">PCOR1329_LOCUS67637</name>
</gene>
<comment type="caution">
    <text evidence="5">The sequence shown here is derived from an EMBL/GenBank/DDBJ whole genome shotgun (WGS) entry which is preliminary data.</text>
</comment>
<evidence type="ECO:0000259" key="4">
    <source>
        <dbReference type="Pfam" id="PF05726"/>
    </source>
</evidence>
<dbReference type="Proteomes" id="UP001189429">
    <property type="component" value="Unassembled WGS sequence"/>
</dbReference>
<sequence length="310" mass="33025">MPEGFPAHPHRGFETVTYVLRGGLVHRDSFGIKKSYGAPPDSDGSGDHAAVQWMTAGRGLRHEEMWRTGGAWDSTDQELFQIWVNLPASAKMVPPRMQMLREPSEQEQKDAEGEAPGVGGGVRVDELGPVPKAQPGPGVTVRVVAGEACGVRSPVETHSELAILHVTLEPGASWSWPRPQGWTCLAYMRRGEGAVNGGDVPVHHTATVSRANGGLALEAGPEGADLLLLSGRPLGERVEMGGNVVMNSGRQLEEAQRDLALGTFGPQWAHEEDDASWRGIVAAHWGRFERLLERARSARAGAAGGGGPGP</sequence>
<dbReference type="InterPro" id="IPR014710">
    <property type="entry name" value="RmlC-like_jellyroll"/>
</dbReference>
<dbReference type="SUPFAM" id="SSF51182">
    <property type="entry name" value="RmlC-like cupins"/>
    <property type="match status" value="1"/>
</dbReference>
<evidence type="ECO:0000256" key="2">
    <source>
        <dbReference type="RuleBase" id="RU003457"/>
    </source>
</evidence>
<feature type="domain" description="Pirin N-terminal" evidence="3">
    <location>
        <begin position="3"/>
        <end position="84"/>
    </location>
</feature>
<evidence type="ECO:0008006" key="7">
    <source>
        <dbReference type="Google" id="ProtNLM"/>
    </source>
</evidence>
<dbReference type="PANTHER" id="PTHR13903">
    <property type="entry name" value="PIRIN-RELATED"/>
    <property type="match status" value="1"/>
</dbReference>
<reference evidence="5" key="1">
    <citation type="submission" date="2023-10" db="EMBL/GenBank/DDBJ databases">
        <authorList>
            <person name="Chen Y."/>
            <person name="Shah S."/>
            <person name="Dougan E. K."/>
            <person name="Thang M."/>
            <person name="Chan C."/>
        </authorList>
    </citation>
    <scope>NUCLEOTIDE SEQUENCE [LARGE SCALE GENOMIC DNA]</scope>
</reference>
<protein>
    <recommendedName>
        <fullName evidence="7">Pirin N-terminal domain-containing protein</fullName>
    </recommendedName>
</protein>
<dbReference type="PANTHER" id="PTHR13903:SF8">
    <property type="entry name" value="PIRIN"/>
    <property type="match status" value="1"/>
</dbReference>
<dbReference type="Gene3D" id="2.60.120.10">
    <property type="entry name" value="Jelly Rolls"/>
    <property type="match status" value="2"/>
</dbReference>
<evidence type="ECO:0000259" key="3">
    <source>
        <dbReference type="Pfam" id="PF02678"/>
    </source>
</evidence>
<dbReference type="InterPro" id="IPR003829">
    <property type="entry name" value="Pirin_N_dom"/>
</dbReference>
<comment type="similarity">
    <text evidence="1 2">Belongs to the pirin family.</text>
</comment>
<dbReference type="Pfam" id="PF02678">
    <property type="entry name" value="Pirin"/>
    <property type="match status" value="1"/>
</dbReference>
<name>A0ABN9WLK0_9DINO</name>
<proteinExistence type="inferred from homology"/>
<dbReference type="Pfam" id="PF05726">
    <property type="entry name" value="Pirin_C"/>
    <property type="match status" value="1"/>
</dbReference>
<organism evidence="5 6">
    <name type="scientific">Prorocentrum cordatum</name>
    <dbReference type="NCBI Taxonomy" id="2364126"/>
    <lineage>
        <taxon>Eukaryota</taxon>
        <taxon>Sar</taxon>
        <taxon>Alveolata</taxon>
        <taxon>Dinophyceae</taxon>
        <taxon>Prorocentrales</taxon>
        <taxon>Prorocentraceae</taxon>
        <taxon>Prorocentrum</taxon>
    </lineage>
</organism>